<evidence type="ECO:0008006" key="4">
    <source>
        <dbReference type="Google" id="ProtNLM"/>
    </source>
</evidence>
<accession>A0A2G3AN83</accession>
<dbReference type="Gramene" id="PHT95678">
    <property type="protein sequence ID" value="PHT95678"/>
    <property type="gene ID" value="T459_03560"/>
</dbReference>
<dbReference type="PANTHER" id="PTHR35218">
    <property type="entry name" value="RNASE H DOMAIN-CONTAINING PROTEIN"/>
    <property type="match status" value="1"/>
</dbReference>
<comment type="caution">
    <text evidence="2">The sequence shown here is derived from an EMBL/GenBank/DDBJ whole genome shotgun (WGS) entry which is preliminary data.</text>
</comment>
<dbReference type="SUPFAM" id="SSF56219">
    <property type="entry name" value="DNase I-like"/>
    <property type="match status" value="1"/>
</dbReference>
<dbReference type="Gene3D" id="3.60.10.10">
    <property type="entry name" value="Endonuclease/exonuclease/phosphatase"/>
    <property type="match status" value="1"/>
</dbReference>
<dbReference type="EMBL" id="AYRZ02000001">
    <property type="protein sequence ID" value="PHT95678.1"/>
    <property type="molecule type" value="Genomic_DNA"/>
</dbReference>
<feature type="transmembrane region" description="Helical" evidence="1">
    <location>
        <begin position="184"/>
        <end position="213"/>
    </location>
</feature>
<organism evidence="2 3">
    <name type="scientific">Capsicum annuum</name>
    <name type="common">Capsicum pepper</name>
    <dbReference type="NCBI Taxonomy" id="4072"/>
    <lineage>
        <taxon>Eukaryota</taxon>
        <taxon>Viridiplantae</taxon>
        <taxon>Streptophyta</taxon>
        <taxon>Embryophyta</taxon>
        <taxon>Tracheophyta</taxon>
        <taxon>Spermatophyta</taxon>
        <taxon>Magnoliopsida</taxon>
        <taxon>eudicotyledons</taxon>
        <taxon>Gunneridae</taxon>
        <taxon>Pentapetalae</taxon>
        <taxon>asterids</taxon>
        <taxon>lamiids</taxon>
        <taxon>Solanales</taxon>
        <taxon>Solanaceae</taxon>
        <taxon>Solanoideae</taxon>
        <taxon>Capsiceae</taxon>
        <taxon>Capsicum</taxon>
    </lineage>
</organism>
<dbReference type="STRING" id="4072.A0A2G3AN83"/>
<reference evidence="2 3" key="1">
    <citation type="journal article" date="2014" name="Nat. Genet.">
        <title>Genome sequence of the hot pepper provides insights into the evolution of pungency in Capsicum species.</title>
        <authorList>
            <person name="Kim S."/>
            <person name="Park M."/>
            <person name="Yeom S.I."/>
            <person name="Kim Y.M."/>
            <person name="Lee J.M."/>
            <person name="Lee H.A."/>
            <person name="Seo E."/>
            <person name="Choi J."/>
            <person name="Cheong K."/>
            <person name="Kim K.T."/>
            <person name="Jung K."/>
            <person name="Lee G.W."/>
            <person name="Oh S.K."/>
            <person name="Bae C."/>
            <person name="Kim S.B."/>
            <person name="Lee H.Y."/>
            <person name="Kim S.Y."/>
            <person name="Kim M.S."/>
            <person name="Kang B.C."/>
            <person name="Jo Y.D."/>
            <person name="Yang H.B."/>
            <person name="Jeong H.J."/>
            <person name="Kang W.H."/>
            <person name="Kwon J.K."/>
            <person name="Shin C."/>
            <person name="Lim J.Y."/>
            <person name="Park J.H."/>
            <person name="Huh J.H."/>
            <person name="Kim J.S."/>
            <person name="Kim B.D."/>
            <person name="Cohen O."/>
            <person name="Paran I."/>
            <person name="Suh M.C."/>
            <person name="Lee S.B."/>
            <person name="Kim Y.K."/>
            <person name="Shin Y."/>
            <person name="Noh S.J."/>
            <person name="Park J."/>
            <person name="Seo Y.S."/>
            <person name="Kwon S.Y."/>
            <person name="Kim H.A."/>
            <person name="Park J.M."/>
            <person name="Kim H.J."/>
            <person name="Choi S.B."/>
            <person name="Bosland P.W."/>
            <person name="Reeves G."/>
            <person name="Jo S.H."/>
            <person name="Lee B.W."/>
            <person name="Cho H.T."/>
            <person name="Choi H.S."/>
            <person name="Lee M.S."/>
            <person name="Yu Y."/>
            <person name="Do Choi Y."/>
            <person name="Park B.S."/>
            <person name="van Deynze A."/>
            <person name="Ashrafi H."/>
            <person name="Hill T."/>
            <person name="Kim W.T."/>
            <person name="Pai H.S."/>
            <person name="Ahn H.K."/>
            <person name="Yeam I."/>
            <person name="Giovannoni J.J."/>
            <person name="Rose J.K."/>
            <person name="Sorensen I."/>
            <person name="Lee S.J."/>
            <person name="Kim R.W."/>
            <person name="Choi I.Y."/>
            <person name="Choi B.S."/>
            <person name="Lim J.S."/>
            <person name="Lee Y.H."/>
            <person name="Choi D."/>
        </authorList>
    </citation>
    <scope>NUCLEOTIDE SEQUENCE [LARGE SCALE GENOMIC DNA]</scope>
    <source>
        <strain evidence="3">cv. CM334</strain>
    </source>
</reference>
<dbReference type="InterPro" id="IPR036691">
    <property type="entry name" value="Endo/exonu/phosph_ase_sf"/>
</dbReference>
<reference evidence="2 3" key="2">
    <citation type="journal article" date="2017" name="Genome Biol.">
        <title>New reference genome sequences of hot pepper reveal the massive evolution of plant disease-resistance genes by retroduplication.</title>
        <authorList>
            <person name="Kim S."/>
            <person name="Park J."/>
            <person name="Yeom S.I."/>
            <person name="Kim Y.M."/>
            <person name="Seo E."/>
            <person name="Kim K.T."/>
            <person name="Kim M.S."/>
            <person name="Lee J.M."/>
            <person name="Cheong K."/>
            <person name="Shin H.S."/>
            <person name="Kim S.B."/>
            <person name="Han K."/>
            <person name="Lee J."/>
            <person name="Park M."/>
            <person name="Lee H.A."/>
            <person name="Lee H.Y."/>
            <person name="Lee Y."/>
            <person name="Oh S."/>
            <person name="Lee J.H."/>
            <person name="Choi E."/>
            <person name="Choi E."/>
            <person name="Lee S.E."/>
            <person name="Jeon J."/>
            <person name="Kim H."/>
            <person name="Choi G."/>
            <person name="Song H."/>
            <person name="Lee J."/>
            <person name="Lee S.C."/>
            <person name="Kwon J.K."/>
            <person name="Lee H.Y."/>
            <person name="Koo N."/>
            <person name="Hong Y."/>
            <person name="Kim R.W."/>
            <person name="Kang W.H."/>
            <person name="Huh J.H."/>
            <person name="Kang B.C."/>
            <person name="Yang T.J."/>
            <person name="Lee Y.H."/>
            <person name="Bennetzen J.L."/>
            <person name="Choi D."/>
        </authorList>
    </citation>
    <scope>NUCLEOTIDE SEQUENCE [LARGE SCALE GENOMIC DNA]</scope>
    <source>
        <strain evidence="3">cv. CM334</strain>
    </source>
</reference>
<sequence length="227" mass="26331">MIFSSWNLRGLNRSFKQKELNAFLLMYKVDLIGCLEAKIQAHNVDKVRSGFGHEWTIYVDYPTTLSGRIWLFWKDDKLVHCRVRDRDSSFACLITLVYDFNTATSRMGLWDQLRTLANNCLELWLLLGDFSAILSHGDRARGDPVTPHETVDFQNCVDDIGVRKVLRRGRQLSWCNKGDRMPGFILTLTSHLAILMVLGLQLHCGILFGTWMLRPFPYTNELNYHPY</sequence>
<keyword evidence="1" id="KW-0812">Transmembrane</keyword>
<keyword evidence="1" id="KW-1133">Transmembrane helix</keyword>
<dbReference type="PANTHER" id="PTHR35218:SF9">
    <property type="entry name" value="ENDONUCLEASE_EXONUCLEASE_PHOSPHATASE DOMAIN-CONTAINING PROTEIN"/>
    <property type="match status" value="1"/>
</dbReference>
<dbReference type="OMA" id="FGHEWTI"/>
<keyword evidence="3" id="KW-1185">Reference proteome</keyword>
<proteinExistence type="predicted"/>
<dbReference type="Proteomes" id="UP000222542">
    <property type="component" value="Unassembled WGS sequence"/>
</dbReference>
<gene>
    <name evidence="2" type="ORF">T459_03560</name>
</gene>
<dbReference type="AlphaFoldDB" id="A0A2G3AN83"/>
<protein>
    <recommendedName>
        <fullName evidence="4">Endonuclease/exonuclease/phosphatase domain-containing protein</fullName>
    </recommendedName>
</protein>
<keyword evidence="1" id="KW-0472">Membrane</keyword>
<name>A0A2G3AN83_CAPAN</name>
<evidence type="ECO:0000313" key="3">
    <source>
        <dbReference type="Proteomes" id="UP000222542"/>
    </source>
</evidence>
<evidence type="ECO:0000313" key="2">
    <source>
        <dbReference type="EMBL" id="PHT95678.1"/>
    </source>
</evidence>
<evidence type="ECO:0000256" key="1">
    <source>
        <dbReference type="SAM" id="Phobius"/>
    </source>
</evidence>